<sequence length="316" mass="36651">MEKTENSDKLSLLLTGLIWTSGGLAVFLFMIKSFGYVLWIAASIAYIIGFLLKPLIMTVRESRDRLISFREKMVLGLKGFFVFSCVYATYVIFVSALYDLYWSYWVLLGAFLLLAAMAKREQKKEDDLAEEAQEEVKGFKRLKKAGAILLSATLTTINFYQFYVPYKAITLENLAIPDTISIQKIDETDASHWGGYSLYLQRETILVNEEEILRKLIKSLEGMKVKNLRYIEELNYLKMQRMEKFYYSGYIDYEGVSVYRETSSDTTKYIYGIEIYPNGSVYLLLATEGRRRIQNFSVALEYKMIEELLKGKMILQ</sequence>
<feature type="transmembrane region" description="Helical" evidence="1">
    <location>
        <begin position="102"/>
        <end position="118"/>
    </location>
</feature>
<name>A0AAC9RN07_9CLOT</name>
<evidence type="ECO:0000313" key="2">
    <source>
        <dbReference type="EMBL" id="AOY77628.1"/>
    </source>
</evidence>
<dbReference type="Proteomes" id="UP000192478">
    <property type="component" value="Chromosome"/>
</dbReference>
<reference evidence="3 5" key="2">
    <citation type="submission" date="2017-03" db="EMBL/GenBank/DDBJ databases">
        <title>Complete sequence of Clostridium formicaceticum DSM 92.</title>
        <authorList>
            <person name="Poehlein A."/>
            <person name="Karl M."/>
            <person name="Bengelsdorf F.R."/>
            <person name="Duerre P."/>
            <person name="Daniel R."/>
        </authorList>
    </citation>
    <scope>NUCLEOTIDE SEQUENCE [LARGE SCALE GENOMIC DNA]</scope>
    <source>
        <strain evidence="3 5">DSM 92</strain>
    </source>
</reference>
<evidence type="ECO:0000313" key="3">
    <source>
        <dbReference type="EMBL" id="ARE88210.1"/>
    </source>
</evidence>
<feature type="transmembrane region" description="Helical" evidence="1">
    <location>
        <begin position="77"/>
        <end position="96"/>
    </location>
</feature>
<feature type="transmembrane region" description="Helical" evidence="1">
    <location>
        <begin position="12"/>
        <end position="31"/>
    </location>
</feature>
<evidence type="ECO:0000313" key="4">
    <source>
        <dbReference type="Proteomes" id="UP000177894"/>
    </source>
</evidence>
<keyword evidence="1" id="KW-1133">Transmembrane helix</keyword>
<keyword evidence="4" id="KW-1185">Reference proteome</keyword>
<dbReference type="EMBL" id="CP017603">
    <property type="protein sequence ID" value="AOY77628.1"/>
    <property type="molecule type" value="Genomic_DNA"/>
</dbReference>
<organism evidence="3 5">
    <name type="scientific">Clostridium formicaceticum</name>
    <dbReference type="NCBI Taxonomy" id="1497"/>
    <lineage>
        <taxon>Bacteria</taxon>
        <taxon>Bacillati</taxon>
        <taxon>Bacillota</taxon>
        <taxon>Clostridia</taxon>
        <taxon>Eubacteriales</taxon>
        <taxon>Clostridiaceae</taxon>
        <taxon>Clostridium</taxon>
    </lineage>
</organism>
<keyword evidence="1" id="KW-0812">Transmembrane</keyword>
<keyword evidence="1" id="KW-0472">Membrane</keyword>
<evidence type="ECO:0000313" key="5">
    <source>
        <dbReference type="Proteomes" id="UP000192478"/>
    </source>
</evidence>
<protein>
    <submittedName>
        <fullName evidence="3">Uncharacterized protein</fullName>
    </submittedName>
</protein>
<dbReference type="RefSeq" id="WP_070971446.1">
    <property type="nucleotide sequence ID" value="NZ_CP017603.1"/>
</dbReference>
<gene>
    <name evidence="2" type="ORF">BJL90_18250</name>
    <name evidence="3" type="ORF">CLFO_26110</name>
</gene>
<dbReference type="EMBL" id="CP020559">
    <property type="protein sequence ID" value="ARE88210.1"/>
    <property type="molecule type" value="Genomic_DNA"/>
</dbReference>
<reference evidence="2 4" key="1">
    <citation type="submission" date="2016-10" db="EMBL/GenBank/DDBJ databases">
        <title>Complete Genome Sequence of Acetogen Clostridium formicoaceticum ATCC 27076.</title>
        <authorList>
            <person name="Bao T."/>
            <person name="Cheng C."/>
            <person name="Zhao J."/>
            <person name="Yang S.-T."/>
            <person name="Wang J."/>
            <person name="Wang M."/>
        </authorList>
    </citation>
    <scope>NUCLEOTIDE SEQUENCE [LARGE SCALE GENOMIC DNA]</scope>
    <source>
        <strain evidence="2 4">ATCC 27076</strain>
    </source>
</reference>
<feature type="transmembrane region" description="Helical" evidence="1">
    <location>
        <begin position="37"/>
        <end position="56"/>
    </location>
</feature>
<evidence type="ECO:0000256" key="1">
    <source>
        <dbReference type="SAM" id="Phobius"/>
    </source>
</evidence>
<accession>A0AAC9RN07</accession>
<dbReference type="KEGG" id="cfm:BJL90_18250"/>
<feature type="transmembrane region" description="Helical" evidence="1">
    <location>
        <begin position="145"/>
        <end position="163"/>
    </location>
</feature>
<proteinExistence type="predicted"/>
<dbReference type="AlphaFoldDB" id="A0AAC9RN07"/>
<dbReference type="Proteomes" id="UP000177894">
    <property type="component" value="Chromosome"/>
</dbReference>